<dbReference type="AlphaFoldDB" id="A0A250L175"/>
<reference evidence="1 2" key="1">
    <citation type="submission" date="2016-12" db="EMBL/GenBank/DDBJ databases">
        <title>Genome sequencing of Methylocaldum marinum.</title>
        <authorList>
            <person name="Takeuchi M."/>
            <person name="Kamagata Y."/>
            <person name="Hiraoka S."/>
            <person name="Oshima K."/>
            <person name="Hattori M."/>
            <person name="Iwasaki W."/>
        </authorList>
    </citation>
    <scope>NUCLEOTIDE SEQUENCE [LARGE SCALE GENOMIC DNA]</scope>
    <source>
        <strain evidence="1 2">S8</strain>
    </source>
</reference>
<gene>
    <name evidence="1" type="ORF">sS8_5129</name>
</gene>
<evidence type="ECO:0000313" key="2">
    <source>
        <dbReference type="Proteomes" id="UP000266313"/>
    </source>
</evidence>
<accession>A0A250L175</accession>
<keyword evidence="2" id="KW-1185">Reference proteome</keyword>
<sequence length="59" mass="6952">MNILLLGMCYVERRRFVLSPWRPQSLPKRTLSSPQLKWSRVHAMVNKAQVVDFRLIIDG</sequence>
<proteinExistence type="predicted"/>
<protein>
    <submittedName>
        <fullName evidence="1">XRE family transcriptional regulator</fullName>
    </submittedName>
</protein>
<dbReference type="EMBL" id="AP017928">
    <property type="protein sequence ID" value="BBA37051.1"/>
    <property type="molecule type" value="Genomic_DNA"/>
</dbReference>
<dbReference type="KEGG" id="mmai:sS8_5129"/>
<organism evidence="1 2">
    <name type="scientific">Methylocaldum marinum</name>
    <dbReference type="NCBI Taxonomy" id="1432792"/>
    <lineage>
        <taxon>Bacteria</taxon>
        <taxon>Pseudomonadati</taxon>
        <taxon>Pseudomonadota</taxon>
        <taxon>Gammaproteobacteria</taxon>
        <taxon>Methylococcales</taxon>
        <taxon>Methylococcaceae</taxon>
        <taxon>Methylocaldum</taxon>
    </lineage>
</organism>
<name>A0A250L175_9GAMM</name>
<evidence type="ECO:0000313" key="1">
    <source>
        <dbReference type="EMBL" id="BBA37051.1"/>
    </source>
</evidence>
<dbReference type="Proteomes" id="UP000266313">
    <property type="component" value="Chromosome"/>
</dbReference>